<dbReference type="PANTHER" id="PTHR10146:SF14">
    <property type="entry name" value="PYRIDOXAL PHOSPHATE HOMEOSTASIS PROTEIN"/>
    <property type="match status" value="1"/>
</dbReference>
<reference evidence="6 8" key="1">
    <citation type="submission" date="2014-06" db="EMBL/GenBank/DDBJ databases">
        <title>Genetic determinant of reutericyclin biosynthesis of Lactobacillus reuteri.</title>
        <authorList>
            <person name="Lin X."/>
            <person name="Duar R."/>
            <person name="Walter J."/>
            <person name="Gaenzle M."/>
        </authorList>
    </citation>
    <scope>NUCLEOTIDE SEQUENCE [LARGE SCALE GENOMIC DNA]</scope>
    <source>
        <strain evidence="6 8">LTH2584</strain>
    </source>
</reference>
<comment type="caution">
    <text evidence="6">The sequence shown here is derived from an EMBL/GenBank/DDBJ whole genome shotgun (WGS) entry which is preliminary data.</text>
</comment>
<dbReference type="Proteomes" id="UP000244083">
    <property type="component" value="Unassembled WGS sequence"/>
</dbReference>
<dbReference type="PIRSF" id="PIRSF004848">
    <property type="entry name" value="YBL036c_PLPDEIII"/>
    <property type="match status" value="1"/>
</dbReference>
<name>A0A073JZI7_LIMRT</name>
<dbReference type="GO" id="GO:0030170">
    <property type="term" value="F:pyridoxal phosphate binding"/>
    <property type="evidence" value="ECO:0007669"/>
    <property type="project" value="UniProtKB-UniRule"/>
</dbReference>
<keyword evidence="1 2" id="KW-0663">Pyridoxal phosphate</keyword>
<dbReference type="Gene3D" id="3.20.20.10">
    <property type="entry name" value="Alanine racemase"/>
    <property type="match status" value="1"/>
</dbReference>
<dbReference type="AlphaFoldDB" id="A0A073JZI7"/>
<evidence type="ECO:0000256" key="2">
    <source>
        <dbReference type="HAMAP-Rule" id="MF_02087"/>
    </source>
</evidence>
<dbReference type="InterPro" id="IPR011078">
    <property type="entry name" value="PyrdxlP_homeostasis"/>
</dbReference>
<feature type="domain" description="Alanine racemase N-terminal" evidence="5">
    <location>
        <begin position="27"/>
        <end position="228"/>
    </location>
</feature>
<evidence type="ECO:0000256" key="4">
    <source>
        <dbReference type="RuleBase" id="RU004514"/>
    </source>
</evidence>
<evidence type="ECO:0000313" key="9">
    <source>
        <dbReference type="Proteomes" id="UP000244083"/>
    </source>
</evidence>
<protein>
    <recommendedName>
        <fullName evidence="2">Pyridoxal phosphate homeostasis protein</fullName>
        <shortName evidence="2">PLP homeostasis protein</shortName>
    </recommendedName>
</protein>
<proteinExistence type="inferred from homology"/>
<sequence length="235" mass="26950">MTIVDKAKEVQEKIIAACKRSGRDPQDVQLLPVSKNHPAAGIAELYKAGWNNFGENYVQELAKKHDELPADINWYMIGHLQRNKVKYIADYVTMIQSVDSLKLMNTIEKEGRKHDRIIPILIEVNVGEEESKFGVKPTLQDCMELAEASLQLPHVKLRGLMTSAPYYDDPEKTRPIFRRLRELRDKMNKQNDQLKLDVLSMGMTHDYEIAVEEGSTCVRVGTAIFGPRDYSNRQY</sequence>
<evidence type="ECO:0000259" key="5">
    <source>
        <dbReference type="Pfam" id="PF01168"/>
    </source>
</evidence>
<dbReference type="Proteomes" id="UP000027731">
    <property type="component" value="Unassembled WGS sequence"/>
</dbReference>
<dbReference type="SUPFAM" id="SSF51419">
    <property type="entry name" value="PLP-binding barrel"/>
    <property type="match status" value="1"/>
</dbReference>
<dbReference type="InterPro" id="IPR029066">
    <property type="entry name" value="PLP-binding_barrel"/>
</dbReference>
<reference evidence="9" key="3">
    <citation type="submission" date="2018-04" db="EMBL/GenBank/DDBJ databases">
        <title>Draft Genome Sequences of 10 Lactobacillus Species from 22 Commercial Probiotic Products.</title>
        <authorList>
            <person name="Gangiredla J."/>
            <person name="Barnaba T.J."/>
            <person name="Mammel M.K."/>
            <person name="Lacher D.W."/>
            <person name="Elkins C.A."/>
            <person name="Lampel K.A."/>
            <person name="Whitehouse C.A."/>
            <person name="Tartera C."/>
        </authorList>
    </citation>
    <scope>NUCLEOTIDE SEQUENCE [LARGE SCALE GENOMIC DNA]</scope>
    <source>
        <strain evidence="9">DS12_10</strain>
    </source>
</reference>
<dbReference type="HAMAP" id="MF_02087">
    <property type="entry name" value="PLP_homeostasis"/>
    <property type="match status" value="1"/>
</dbReference>
<evidence type="ECO:0000313" key="8">
    <source>
        <dbReference type="Proteomes" id="UP000027731"/>
    </source>
</evidence>
<comment type="function">
    <text evidence="2">Pyridoxal 5'-phosphate (PLP)-binding protein, which is involved in PLP homeostasis.</text>
</comment>
<dbReference type="CDD" id="cd00635">
    <property type="entry name" value="PLPDE_III_YBL036c_like"/>
    <property type="match status" value="1"/>
</dbReference>
<evidence type="ECO:0000256" key="3">
    <source>
        <dbReference type="PIRSR" id="PIRSR004848-1"/>
    </source>
</evidence>
<reference evidence="7" key="2">
    <citation type="journal article" date="2018" name="Genome Announc.">
        <title>Fifty-Six Draft Genome Sequences of 10 Lactobacillus Species from 22 Commercial Dietary Supplements.</title>
        <authorList>
            <person name="Gangiredla J."/>
            <person name="Barnaba T.J."/>
            <person name="Mammel M.K."/>
            <person name="Lacher D.W."/>
            <person name="Elkins C.A."/>
            <person name="Lampel K.A."/>
            <person name="Whitehouse C.A."/>
            <person name="Tartera C."/>
        </authorList>
    </citation>
    <scope>NUCLEOTIDE SEQUENCE</scope>
    <source>
        <strain evidence="7">DS12_10</strain>
    </source>
</reference>
<dbReference type="FunFam" id="3.20.20.10:FF:000018">
    <property type="entry name" value="Pyridoxal phosphate homeostasis protein"/>
    <property type="match status" value="1"/>
</dbReference>
<comment type="cofactor">
    <cofactor evidence="3">
        <name>pyridoxal 5'-phosphate</name>
        <dbReference type="ChEBI" id="CHEBI:597326"/>
    </cofactor>
</comment>
<dbReference type="NCBIfam" id="TIGR00044">
    <property type="entry name" value="YggS family pyridoxal phosphate-dependent enzyme"/>
    <property type="match status" value="1"/>
</dbReference>
<evidence type="ECO:0000313" key="7">
    <source>
        <dbReference type="EMBL" id="PTV04677.1"/>
    </source>
</evidence>
<gene>
    <name evidence="7" type="ORF">DB325_03020</name>
    <name evidence="6" type="ORF">LR3_00590</name>
</gene>
<comment type="similarity">
    <text evidence="2 4">Belongs to the pyridoxal phosphate-binding protein YggS/PROSC family.</text>
</comment>
<dbReference type="EMBL" id="QAZN01000003">
    <property type="protein sequence ID" value="PTV04677.1"/>
    <property type="molecule type" value="Genomic_DNA"/>
</dbReference>
<evidence type="ECO:0000313" key="6">
    <source>
        <dbReference type="EMBL" id="KEK14370.1"/>
    </source>
</evidence>
<accession>A0A073JZI7</accession>
<feature type="modified residue" description="N6-(pyridoxal phosphate)lysine" evidence="2 3">
    <location>
        <position position="35"/>
    </location>
</feature>
<dbReference type="RefSeq" id="WP_003663872.1">
    <property type="nucleotide sequence ID" value="NZ_JAJGVW010000175.1"/>
</dbReference>
<dbReference type="PATRIC" id="fig|1598.90.peg.1448"/>
<dbReference type="InterPro" id="IPR001608">
    <property type="entry name" value="Ala_racemase_N"/>
</dbReference>
<dbReference type="PANTHER" id="PTHR10146">
    <property type="entry name" value="PROLINE SYNTHETASE CO-TRANSCRIBED BACTERIAL HOMOLOG PROTEIN"/>
    <property type="match status" value="1"/>
</dbReference>
<organism evidence="6 8">
    <name type="scientific">Limosilactobacillus reuteri</name>
    <name type="common">Lactobacillus reuteri</name>
    <dbReference type="NCBI Taxonomy" id="1598"/>
    <lineage>
        <taxon>Bacteria</taxon>
        <taxon>Bacillati</taxon>
        <taxon>Bacillota</taxon>
        <taxon>Bacilli</taxon>
        <taxon>Lactobacillales</taxon>
        <taxon>Lactobacillaceae</taxon>
        <taxon>Limosilactobacillus</taxon>
    </lineage>
</organism>
<evidence type="ECO:0000256" key="1">
    <source>
        <dbReference type="ARBA" id="ARBA00022898"/>
    </source>
</evidence>
<dbReference type="Pfam" id="PF01168">
    <property type="entry name" value="Ala_racemase_N"/>
    <property type="match status" value="1"/>
</dbReference>
<dbReference type="EMBL" id="JOSX01000020">
    <property type="protein sequence ID" value="KEK14370.1"/>
    <property type="molecule type" value="Genomic_DNA"/>
</dbReference>